<organism evidence="1 2">
    <name type="scientific">Artomyces pyxidatus</name>
    <dbReference type="NCBI Taxonomy" id="48021"/>
    <lineage>
        <taxon>Eukaryota</taxon>
        <taxon>Fungi</taxon>
        <taxon>Dikarya</taxon>
        <taxon>Basidiomycota</taxon>
        <taxon>Agaricomycotina</taxon>
        <taxon>Agaricomycetes</taxon>
        <taxon>Russulales</taxon>
        <taxon>Auriscalpiaceae</taxon>
        <taxon>Artomyces</taxon>
    </lineage>
</organism>
<evidence type="ECO:0000313" key="1">
    <source>
        <dbReference type="EMBL" id="KAI0067539.1"/>
    </source>
</evidence>
<accession>A0ACB8TGL2</accession>
<reference evidence="1" key="2">
    <citation type="journal article" date="2022" name="New Phytol.">
        <title>Evolutionary transition to the ectomycorrhizal habit in the genomes of a hyperdiverse lineage of mushroom-forming fungi.</title>
        <authorList>
            <person name="Looney B."/>
            <person name="Miyauchi S."/>
            <person name="Morin E."/>
            <person name="Drula E."/>
            <person name="Courty P.E."/>
            <person name="Kohler A."/>
            <person name="Kuo A."/>
            <person name="LaButti K."/>
            <person name="Pangilinan J."/>
            <person name="Lipzen A."/>
            <person name="Riley R."/>
            <person name="Andreopoulos W."/>
            <person name="He G."/>
            <person name="Johnson J."/>
            <person name="Nolan M."/>
            <person name="Tritt A."/>
            <person name="Barry K.W."/>
            <person name="Grigoriev I.V."/>
            <person name="Nagy L.G."/>
            <person name="Hibbett D."/>
            <person name="Henrissat B."/>
            <person name="Matheny P.B."/>
            <person name="Labbe J."/>
            <person name="Martin F.M."/>
        </authorList>
    </citation>
    <scope>NUCLEOTIDE SEQUENCE</scope>
    <source>
        <strain evidence="1">HHB10654</strain>
    </source>
</reference>
<name>A0ACB8TGL2_9AGAM</name>
<proteinExistence type="predicted"/>
<evidence type="ECO:0000313" key="2">
    <source>
        <dbReference type="Proteomes" id="UP000814140"/>
    </source>
</evidence>
<keyword evidence="2" id="KW-1185">Reference proteome</keyword>
<dbReference type="EMBL" id="MU277190">
    <property type="protein sequence ID" value="KAI0067539.1"/>
    <property type="molecule type" value="Genomic_DNA"/>
</dbReference>
<dbReference type="Proteomes" id="UP000814140">
    <property type="component" value="Unassembled WGS sequence"/>
</dbReference>
<reference evidence="1" key="1">
    <citation type="submission" date="2021-03" db="EMBL/GenBank/DDBJ databases">
        <authorList>
            <consortium name="DOE Joint Genome Institute"/>
            <person name="Ahrendt S."/>
            <person name="Looney B.P."/>
            <person name="Miyauchi S."/>
            <person name="Morin E."/>
            <person name="Drula E."/>
            <person name="Courty P.E."/>
            <person name="Chicoki N."/>
            <person name="Fauchery L."/>
            <person name="Kohler A."/>
            <person name="Kuo A."/>
            <person name="Labutti K."/>
            <person name="Pangilinan J."/>
            <person name="Lipzen A."/>
            <person name="Riley R."/>
            <person name="Andreopoulos W."/>
            <person name="He G."/>
            <person name="Johnson J."/>
            <person name="Barry K.W."/>
            <person name="Grigoriev I.V."/>
            <person name="Nagy L."/>
            <person name="Hibbett D."/>
            <person name="Henrissat B."/>
            <person name="Matheny P.B."/>
            <person name="Labbe J."/>
            <person name="Martin F."/>
        </authorList>
    </citation>
    <scope>NUCLEOTIDE SEQUENCE</scope>
    <source>
        <strain evidence="1">HHB10654</strain>
    </source>
</reference>
<feature type="non-terminal residue" evidence="1">
    <location>
        <position position="1"/>
    </location>
</feature>
<comment type="caution">
    <text evidence="1">The sequence shown here is derived from an EMBL/GenBank/DDBJ whole genome shotgun (WGS) entry which is preliminary data.</text>
</comment>
<sequence>VRGRASATLGHSETSKWPEIVNLVRTERIGILAIQETHLGDAHLTDIDNLFQKSIVVLNSSDPERPTSSAGVAFVLNRAITNVEDYKFTVIIPGRAIALTTKWHNDEQLTMLNVYAPNHPNEHQEFWSTIRREWRTLHMPRLDFMLSDFNLVEDALDHAPVRDNDKDAVSALRNLRTELNLRDTWRHT</sequence>
<protein>
    <submittedName>
        <fullName evidence="1">Uncharacterized protein</fullName>
    </submittedName>
</protein>
<feature type="non-terminal residue" evidence="1">
    <location>
        <position position="188"/>
    </location>
</feature>
<gene>
    <name evidence="1" type="ORF">BV25DRAFT_1766587</name>
</gene>